<dbReference type="InterPro" id="IPR016132">
    <property type="entry name" value="Phyto_chromo_attachment"/>
</dbReference>
<evidence type="ECO:0000313" key="10">
    <source>
        <dbReference type="EMBL" id="RUS94915.1"/>
    </source>
</evidence>
<evidence type="ECO:0000256" key="6">
    <source>
        <dbReference type="ARBA" id="ARBA00023012"/>
    </source>
</evidence>
<comment type="caution">
    <text evidence="10">The sequence shown here is derived from an EMBL/GenBank/DDBJ whole genome shotgun (WGS) entry which is preliminary data.</text>
</comment>
<dbReference type="PANTHER" id="PTHR43065:SF48">
    <property type="entry name" value="HISTIDINE KINASE"/>
    <property type="match status" value="1"/>
</dbReference>
<keyword evidence="6" id="KW-0902">Two-component regulatory system</keyword>
<dbReference type="RefSeq" id="WP_127055453.1">
    <property type="nucleotide sequence ID" value="NZ_RSCM01000012.1"/>
</dbReference>
<dbReference type="GO" id="GO:0009584">
    <property type="term" value="P:detection of visible light"/>
    <property type="evidence" value="ECO:0007669"/>
    <property type="project" value="InterPro"/>
</dbReference>
<dbReference type="PANTHER" id="PTHR43065">
    <property type="entry name" value="SENSOR HISTIDINE KINASE"/>
    <property type="match status" value="1"/>
</dbReference>
<evidence type="ECO:0000256" key="5">
    <source>
        <dbReference type="ARBA" id="ARBA00022777"/>
    </source>
</evidence>
<dbReference type="Gene3D" id="3.30.450.40">
    <property type="match status" value="3"/>
</dbReference>
<dbReference type="InterPro" id="IPR005467">
    <property type="entry name" value="His_kinase_dom"/>
</dbReference>
<dbReference type="OrthoDB" id="474548at2"/>
<dbReference type="CDD" id="cd00082">
    <property type="entry name" value="HisKA"/>
    <property type="match status" value="1"/>
</dbReference>
<dbReference type="Pfam" id="PF01590">
    <property type="entry name" value="GAF"/>
    <property type="match status" value="2"/>
</dbReference>
<dbReference type="PROSITE" id="PS50109">
    <property type="entry name" value="HIS_KIN"/>
    <property type="match status" value="1"/>
</dbReference>
<feature type="domain" description="Phytochrome chromophore attachment site" evidence="8">
    <location>
        <begin position="456"/>
        <end position="592"/>
    </location>
</feature>
<dbReference type="Pfam" id="PF00360">
    <property type="entry name" value="PHY"/>
    <property type="match status" value="1"/>
</dbReference>
<dbReference type="AlphaFoldDB" id="A0A433UM54"/>
<dbReference type="Gene3D" id="3.30.565.10">
    <property type="entry name" value="Histidine kinase-like ATPase, C-terminal domain"/>
    <property type="match status" value="1"/>
</dbReference>
<sequence length="915" mass="103491">MTFTDKPNGLQQSIEQENLLHRMIKQIRRSLDLQEILTNTVTEVRSFLGTDRVKIYRFDADGSGEVIAESNYYMQRLPSLLGLHFPANDIPQPVREMFLLARQRSIVDVPGGTIGLSPLKSAKNGKPLLTQNIHYRQVDPCHIQYLQAMGVQSSFVVPILEYDPKGQATQPKLWGLLVSHHSQPRTILRRELKVVQQIADQVAIAISQSNLLSEARGKQQREAIINQVTTLLHQLPTIQLQEALEATISSFSGIGGRLYIQQSGELYTCGEQPQLPYQLANTVIEQHPVWQNWMAEYKPGQIWAIPDLYKASSLRVLALAFQSTQIRGLMVIPLHYRENFIGVLSIFRPEFDSQVLWAGRQDQNKYQELPRLSFDVWREERKGQAPAWTPEEITLGQALSQNFSMAIQQQQTYQELQLLNANLEVRVQEQTAEIEKTLMLTKALKQVTDQIRSTLDLNTILQTIVQEVRPLLNSDRVLIYQLRGETEGEVIVEEVNGNWQSVLGLKLSSECVPEEYTRLYLRGRVKKINNVTTETLSACHREFLESMQVQANLIVPIKMGSQLWGLLIAHQCQSPRTWQDAEIDLLQQLADQAAIAIQQAQLYEQSCIAEAKATAKAAQLEHTLHQLQETQAKLIQTEKMSGLGQLVAGIAHEINNPVNFIYGNLCHASNYTEDLLNLLQLYQSHYPNPNSEIRSTIEAIDFNFLIQDLPKIMSSMKVGSDRIRSIVLSLRNFSRLDEAENKRVDLHEGIDNTLLILQHRLKAHSYFPGIEVIKDYGKLPKVECYAGQMNQVFMNVINNAIDVLTDEIEERVETAVIKPPPSIRISTRVSAQNSYLLVSIADNGPGMSEEVKKRIFDPFFTTKPVGKGTGLGLAISYQIVVEKHGGLMECISAPGKGTEFWIEIPLKFQGEQNNS</sequence>
<evidence type="ECO:0000256" key="4">
    <source>
        <dbReference type="ARBA" id="ARBA00022553"/>
    </source>
</evidence>
<feature type="domain" description="Histidine kinase" evidence="9">
    <location>
        <begin position="649"/>
        <end position="908"/>
    </location>
</feature>
<evidence type="ECO:0000259" key="8">
    <source>
        <dbReference type="PROSITE" id="PS50046"/>
    </source>
</evidence>
<comment type="catalytic activity">
    <reaction evidence="1">
        <text>ATP + protein L-histidine = ADP + protein N-phospho-L-histidine.</text>
        <dbReference type="EC" id="2.7.13.3"/>
    </reaction>
</comment>
<gene>
    <name evidence="10" type="ORF">DSM107003_35920</name>
</gene>
<evidence type="ECO:0000256" key="7">
    <source>
        <dbReference type="SAM" id="Coils"/>
    </source>
</evidence>
<accession>A0A433UM54</accession>
<proteinExistence type="inferred from homology"/>
<evidence type="ECO:0000256" key="1">
    <source>
        <dbReference type="ARBA" id="ARBA00000085"/>
    </source>
</evidence>
<dbReference type="InterPro" id="IPR003018">
    <property type="entry name" value="GAF"/>
</dbReference>
<name>A0A433UM54_ANAVA</name>
<dbReference type="Gene3D" id="1.10.287.130">
    <property type="match status" value="1"/>
</dbReference>
<organism evidence="10 11">
    <name type="scientific">Trichormus variabilis SAG 1403-4b</name>
    <dbReference type="NCBI Taxonomy" id="447716"/>
    <lineage>
        <taxon>Bacteria</taxon>
        <taxon>Bacillati</taxon>
        <taxon>Cyanobacteriota</taxon>
        <taxon>Cyanophyceae</taxon>
        <taxon>Nostocales</taxon>
        <taxon>Nostocaceae</taxon>
        <taxon>Trichormus</taxon>
    </lineage>
</organism>
<feature type="coiled-coil region" evidence="7">
    <location>
        <begin position="406"/>
        <end position="433"/>
    </location>
</feature>
<dbReference type="SMART" id="SM00065">
    <property type="entry name" value="GAF"/>
    <property type="match status" value="3"/>
</dbReference>
<keyword evidence="4" id="KW-0597">Phosphoprotein</keyword>
<feature type="domain" description="Phytochrome chromophore attachment site" evidence="8">
    <location>
        <begin position="32"/>
        <end position="201"/>
    </location>
</feature>
<dbReference type="EMBL" id="RSCM01000012">
    <property type="protein sequence ID" value="RUS94915.1"/>
    <property type="molecule type" value="Genomic_DNA"/>
</dbReference>
<evidence type="ECO:0000313" key="11">
    <source>
        <dbReference type="Proteomes" id="UP000276103"/>
    </source>
</evidence>
<dbReference type="InterPro" id="IPR036890">
    <property type="entry name" value="HATPase_C_sf"/>
</dbReference>
<dbReference type="SUPFAM" id="SSF55781">
    <property type="entry name" value="GAF domain-like"/>
    <property type="match status" value="3"/>
</dbReference>
<dbReference type="InterPro" id="IPR003594">
    <property type="entry name" value="HATPase_dom"/>
</dbReference>
<dbReference type="InterPro" id="IPR036097">
    <property type="entry name" value="HisK_dim/P_sf"/>
</dbReference>
<dbReference type="InterPro" id="IPR029016">
    <property type="entry name" value="GAF-like_dom_sf"/>
</dbReference>
<dbReference type="EC" id="2.7.13.3" evidence="3"/>
<dbReference type="PROSITE" id="PS50046">
    <property type="entry name" value="PHYTOCHROME_2"/>
    <property type="match status" value="2"/>
</dbReference>
<keyword evidence="5" id="KW-0808">Transferase</keyword>
<evidence type="ECO:0000259" key="9">
    <source>
        <dbReference type="PROSITE" id="PS50109"/>
    </source>
</evidence>
<dbReference type="SUPFAM" id="SSF47384">
    <property type="entry name" value="Homodimeric domain of signal transducing histidine kinase"/>
    <property type="match status" value="1"/>
</dbReference>
<keyword evidence="5" id="KW-0418">Kinase</keyword>
<evidence type="ECO:0000256" key="2">
    <source>
        <dbReference type="ARBA" id="ARBA00006402"/>
    </source>
</evidence>
<keyword evidence="11" id="KW-1185">Reference proteome</keyword>
<comment type="similarity">
    <text evidence="2">In the N-terminal section; belongs to the phytochrome family.</text>
</comment>
<dbReference type="GO" id="GO:0000155">
    <property type="term" value="F:phosphorelay sensor kinase activity"/>
    <property type="evidence" value="ECO:0007669"/>
    <property type="project" value="InterPro"/>
</dbReference>
<dbReference type="Pfam" id="PF02518">
    <property type="entry name" value="HATPase_c"/>
    <property type="match status" value="1"/>
</dbReference>
<dbReference type="PRINTS" id="PR00344">
    <property type="entry name" value="BCTRLSENSOR"/>
</dbReference>
<evidence type="ECO:0000256" key="3">
    <source>
        <dbReference type="ARBA" id="ARBA00012438"/>
    </source>
</evidence>
<keyword evidence="7" id="KW-0175">Coiled coil</keyword>
<dbReference type="GO" id="GO:0006355">
    <property type="term" value="P:regulation of DNA-templated transcription"/>
    <property type="evidence" value="ECO:0007669"/>
    <property type="project" value="InterPro"/>
</dbReference>
<dbReference type="Proteomes" id="UP000276103">
    <property type="component" value="Unassembled WGS sequence"/>
</dbReference>
<feature type="coiled-coil region" evidence="7">
    <location>
        <begin position="586"/>
        <end position="637"/>
    </location>
</feature>
<dbReference type="InterPro" id="IPR003661">
    <property type="entry name" value="HisK_dim/P_dom"/>
</dbReference>
<dbReference type="SUPFAM" id="SSF55874">
    <property type="entry name" value="ATPase domain of HSP90 chaperone/DNA topoisomerase II/histidine kinase"/>
    <property type="match status" value="1"/>
</dbReference>
<dbReference type="InterPro" id="IPR013515">
    <property type="entry name" value="Phytochrome_cen-reg"/>
</dbReference>
<dbReference type="SMART" id="SM00387">
    <property type="entry name" value="HATPase_c"/>
    <property type="match status" value="1"/>
</dbReference>
<dbReference type="InterPro" id="IPR004358">
    <property type="entry name" value="Sig_transdc_His_kin-like_C"/>
</dbReference>
<reference evidence="10 11" key="1">
    <citation type="journal article" date="2019" name="Genome Biol. Evol.">
        <title>Day and night: Metabolic profiles and evolutionary relationships of six axenic non-marine cyanobacteria.</title>
        <authorList>
            <person name="Will S.E."/>
            <person name="Henke P."/>
            <person name="Boedeker C."/>
            <person name="Huang S."/>
            <person name="Brinkmann H."/>
            <person name="Rohde M."/>
            <person name="Jarek M."/>
            <person name="Friedl T."/>
            <person name="Seufert S."/>
            <person name="Schumacher M."/>
            <person name="Overmann J."/>
            <person name="Neumann-Schaal M."/>
            <person name="Petersen J."/>
        </authorList>
    </citation>
    <scope>NUCLEOTIDE SEQUENCE [LARGE SCALE GENOMIC DNA]</scope>
    <source>
        <strain evidence="10 11">SAG 1403-4b</strain>
    </source>
</reference>
<protein>
    <recommendedName>
        <fullName evidence="3">histidine kinase</fullName>
        <ecNumber evidence="3">2.7.13.3</ecNumber>
    </recommendedName>
</protein>